<accession>A0A6L2J221</accession>
<dbReference type="EMBL" id="BKCJ010000215">
    <property type="protein sequence ID" value="GEU31073.1"/>
    <property type="molecule type" value="Genomic_DNA"/>
</dbReference>
<evidence type="ECO:0000313" key="2">
    <source>
        <dbReference type="EMBL" id="GEU31073.1"/>
    </source>
</evidence>
<dbReference type="Pfam" id="PF07727">
    <property type="entry name" value="RVT_2"/>
    <property type="match status" value="1"/>
</dbReference>
<protein>
    <submittedName>
        <fullName evidence="2">Zinc finger, CCHC-type</fullName>
    </submittedName>
</protein>
<comment type="caution">
    <text evidence="2">The sequence shown here is derived from an EMBL/GenBank/DDBJ whole genome shotgun (WGS) entry which is preliminary data.</text>
</comment>
<gene>
    <name evidence="2" type="ORF">Tci_003051</name>
</gene>
<dbReference type="PANTHER" id="PTHR47592:SF27">
    <property type="entry name" value="OS08G0421700 PROTEIN"/>
    <property type="match status" value="1"/>
</dbReference>
<dbReference type="PANTHER" id="PTHR47592">
    <property type="entry name" value="PBF68 PROTEIN"/>
    <property type="match status" value="1"/>
</dbReference>
<organism evidence="2">
    <name type="scientific">Tanacetum cinerariifolium</name>
    <name type="common">Dalmatian daisy</name>
    <name type="synonym">Chrysanthemum cinerariifolium</name>
    <dbReference type="NCBI Taxonomy" id="118510"/>
    <lineage>
        <taxon>Eukaryota</taxon>
        <taxon>Viridiplantae</taxon>
        <taxon>Streptophyta</taxon>
        <taxon>Embryophyta</taxon>
        <taxon>Tracheophyta</taxon>
        <taxon>Spermatophyta</taxon>
        <taxon>Magnoliopsida</taxon>
        <taxon>eudicotyledons</taxon>
        <taxon>Gunneridae</taxon>
        <taxon>Pentapetalae</taxon>
        <taxon>asterids</taxon>
        <taxon>campanulids</taxon>
        <taxon>Asterales</taxon>
        <taxon>Asteraceae</taxon>
        <taxon>Asteroideae</taxon>
        <taxon>Anthemideae</taxon>
        <taxon>Anthemidinae</taxon>
        <taxon>Tanacetum</taxon>
    </lineage>
</organism>
<dbReference type="AlphaFoldDB" id="A0A6L2J221"/>
<proteinExistence type="predicted"/>
<sequence length="416" mass="47421">MADEMYFLLSSMSMVYVLTTHVPKDGGDDETVEQIRKMAKWDNDDYVCRGLILNGSHLHIKESLRMQESDKVKGKKFAGPLVVNMVEHNNSSRYNDNKGKRKYYDNTRTDPNKKSKVTCWKCGKPGHLKKSLQRIMMLRGGLTQEQQFMCVKIDVGSRPMSLNDGSILYMENFSTTLVHGRSCVDLKFSFGKIVSLFNVLRVPNIRKNLVTKEVVQQPKLEKEAINDEMDSIMGNNTWVLVDLPLCCKPLGCKWIFKRKLKVDGTIEKLKARKFNEISKGVIICLFVDDKLIFGTDQVQVNLTKEFLSSWFAMKDMMEANVILGIKIKHESHEIAISQSYYIDKVIYVVEFMVLEDLGNIIDSSVSEVVLGKPFAQASKLTYEESLRLIRFAHSDDEVAFAPKDKIIRSSITLGKG</sequence>
<reference evidence="2" key="1">
    <citation type="journal article" date="2019" name="Sci. Rep.">
        <title>Draft genome of Tanacetum cinerariifolium, the natural source of mosquito coil.</title>
        <authorList>
            <person name="Yamashiro T."/>
            <person name="Shiraishi A."/>
            <person name="Satake H."/>
            <person name="Nakayama K."/>
        </authorList>
    </citation>
    <scope>NUCLEOTIDE SEQUENCE</scope>
</reference>
<name>A0A6L2J221_TANCI</name>
<dbReference type="InterPro" id="IPR013103">
    <property type="entry name" value="RVT_2"/>
</dbReference>
<evidence type="ECO:0000259" key="1">
    <source>
        <dbReference type="Pfam" id="PF07727"/>
    </source>
</evidence>
<feature type="domain" description="Reverse transcriptase Ty1/copia-type" evidence="1">
    <location>
        <begin position="271"/>
        <end position="349"/>
    </location>
</feature>